<accession>A0A0L8VD28</accession>
<comment type="similarity">
    <text evidence="3">Belongs to the class-I pyridoxal-phosphate-dependent aminotransferase family.</text>
</comment>
<dbReference type="EC" id="2.6.1.-" evidence="3"/>
<dbReference type="InterPro" id="IPR015422">
    <property type="entry name" value="PyrdxlP-dep_Trfase_small"/>
</dbReference>
<keyword evidence="6" id="KW-1185">Reference proteome</keyword>
<dbReference type="STRING" id="1409788.NC99_08110"/>
<dbReference type="Pfam" id="PF00155">
    <property type="entry name" value="Aminotran_1_2"/>
    <property type="match status" value="1"/>
</dbReference>
<evidence type="ECO:0000313" key="6">
    <source>
        <dbReference type="Proteomes" id="UP000036958"/>
    </source>
</evidence>
<keyword evidence="2" id="KW-0663">Pyridoxal phosphate</keyword>
<evidence type="ECO:0000256" key="2">
    <source>
        <dbReference type="ARBA" id="ARBA00022898"/>
    </source>
</evidence>
<name>A0A0L8VD28_9BACT</name>
<dbReference type="AlphaFoldDB" id="A0A0L8VD28"/>
<comment type="caution">
    <text evidence="5">The sequence shown here is derived from an EMBL/GenBank/DDBJ whole genome shotgun (WGS) entry which is preliminary data.</text>
</comment>
<protein>
    <recommendedName>
        <fullName evidence="3">Aminotransferase</fullName>
        <ecNumber evidence="3">2.6.1.-</ecNumber>
    </recommendedName>
</protein>
<organism evidence="5 6">
    <name type="scientific">Sunxiuqinia dokdonensis</name>
    <dbReference type="NCBI Taxonomy" id="1409788"/>
    <lineage>
        <taxon>Bacteria</taxon>
        <taxon>Pseudomonadati</taxon>
        <taxon>Bacteroidota</taxon>
        <taxon>Bacteroidia</taxon>
        <taxon>Marinilabiliales</taxon>
        <taxon>Prolixibacteraceae</taxon>
        <taxon>Sunxiuqinia</taxon>
    </lineage>
</organism>
<dbReference type="InterPro" id="IPR004838">
    <property type="entry name" value="NHTrfase_class1_PyrdxlP-BS"/>
</dbReference>
<dbReference type="InterPro" id="IPR004839">
    <property type="entry name" value="Aminotransferase_I/II_large"/>
</dbReference>
<evidence type="ECO:0000256" key="3">
    <source>
        <dbReference type="RuleBase" id="RU000481"/>
    </source>
</evidence>
<dbReference type="CDD" id="cd00609">
    <property type="entry name" value="AAT_like"/>
    <property type="match status" value="1"/>
</dbReference>
<comment type="cofactor">
    <cofactor evidence="1 3">
        <name>pyridoxal 5'-phosphate</name>
        <dbReference type="ChEBI" id="CHEBI:597326"/>
    </cofactor>
</comment>
<sequence>MQQARIKINRQLFEETSHSPALVDIVGEEQLDQVIDYCFIANPYYPTDDMLEQLKSKLSSIIKAYPSSNPRLARQHLAEVLQVDADWLILGNGATELITLIEKHLVDDLAIPIPTFSEYIEKLRTSDAAKFFQLDPKNNYQLNLAEFASWINKNKYSAALIINPGNPTGQLMQTEELKQFLRDMAHLKLILLDESFIDFADEQIPTLLHEVEQYENLIIVRSMSKHCGVPGLRLGYCCTSNQSFLSILKDALPVWNINSMAEYFLLQLKATNEAYHETRMHVIRDVRELYKKLVKLPGYQIYPTGSNFILIKIEFGMSAFELQMKLLENHGLYVRDCSNKAGLDNRHIRVASQGKEKDQFLIDALEKLATQNIGR</sequence>
<evidence type="ECO:0000313" key="5">
    <source>
        <dbReference type="EMBL" id="KOH46380.1"/>
    </source>
</evidence>
<dbReference type="OrthoDB" id="9813880at2"/>
<dbReference type="EMBL" id="LGIA01000030">
    <property type="protein sequence ID" value="KOH46380.1"/>
    <property type="molecule type" value="Genomic_DNA"/>
</dbReference>
<dbReference type="Gene3D" id="3.40.640.10">
    <property type="entry name" value="Type I PLP-dependent aspartate aminotransferase-like (Major domain)"/>
    <property type="match status" value="1"/>
</dbReference>
<evidence type="ECO:0000256" key="1">
    <source>
        <dbReference type="ARBA" id="ARBA00001933"/>
    </source>
</evidence>
<dbReference type="Gene3D" id="3.90.1150.10">
    <property type="entry name" value="Aspartate Aminotransferase, domain 1"/>
    <property type="match status" value="1"/>
</dbReference>
<gene>
    <name evidence="5" type="ORF">NC99_08110</name>
</gene>
<proteinExistence type="inferred from homology"/>
<keyword evidence="3" id="KW-0808">Transferase</keyword>
<dbReference type="PROSITE" id="PS00105">
    <property type="entry name" value="AA_TRANSFER_CLASS_1"/>
    <property type="match status" value="1"/>
</dbReference>
<keyword evidence="3" id="KW-0032">Aminotransferase</keyword>
<dbReference type="GO" id="GO:0008483">
    <property type="term" value="F:transaminase activity"/>
    <property type="evidence" value="ECO:0007669"/>
    <property type="project" value="UniProtKB-KW"/>
</dbReference>
<dbReference type="GO" id="GO:0030170">
    <property type="term" value="F:pyridoxal phosphate binding"/>
    <property type="evidence" value="ECO:0007669"/>
    <property type="project" value="InterPro"/>
</dbReference>
<dbReference type="RefSeq" id="WP_157624414.1">
    <property type="nucleotide sequence ID" value="NZ_LGIA01000030.1"/>
</dbReference>
<feature type="domain" description="Aminotransferase class I/classII large" evidence="4">
    <location>
        <begin position="49"/>
        <end position="339"/>
    </location>
</feature>
<dbReference type="InterPro" id="IPR015424">
    <property type="entry name" value="PyrdxlP-dep_Trfase"/>
</dbReference>
<dbReference type="PANTHER" id="PTHR42885">
    <property type="entry name" value="HISTIDINOL-PHOSPHATE AMINOTRANSFERASE-RELATED"/>
    <property type="match status" value="1"/>
</dbReference>
<dbReference type="Proteomes" id="UP000036958">
    <property type="component" value="Unassembled WGS sequence"/>
</dbReference>
<dbReference type="SUPFAM" id="SSF53383">
    <property type="entry name" value="PLP-dependent transferases"/>
    <property type="match status" value="1"/>
</dbReference>
<dbReference type="PANTHER" id="PTHR42885:SF1">
    <property type="entry name" value="THREONINE-PHOSPHATE DECARBOXYLASE"/>
    <property type="match status" value="1"/>
</dbReference>
<dbReference type="InterPro" id="IPR015421">
    <property type="entry name" value="PyrdxlP-dep_Trfase_major"/>
</dbReference>
<evidence type="ECO:0000259" key="4">
    <source>
        <dbReference type="Pfam" id="PF00155"/>
    </source>
</evidence>
<reference evidence="6" key="1">
    <citation type="submission" date="2015-07" db="EMBL/GenBank/DDBJ databases">
        <title>Genome sequencing of Sunxiuqinia dokdonensis strain SK.</title>
        <authorList>
            <person name="Ahn S."/>
            <person name="Kim B.-C."/>
        </authorList>
    </citation>
    <scope>NUCLEOTIDE SEQUENCE [LARGE SCALE GENOMIC DNA]</scope>
    <source>
        <strain evidence="6">SK</strain>
    </source>
</reference>